<feature type="compositionally biased region" description="Basic residues" evidence="1">
    <location>
        <begin position="261"/>
        <end position="284"/>
    </location>
</feature>
<dbReference type="SUPFAM" id="SSF68906">
    <property type="entry name" value="SAP domain"/>
    <property type="match status" value="1"/>
</dbReference>
<protein>
    <submittedName>
        <fullName evidence="4">SAP domain-containing protein</fullName>
    </submittedName>
</protein>
<comment type="caution">
    <text evidence="4">The sequence shown here is derived from an EMBL/GenBank/DDBJ whole genome shotgun (WGS) entry which is preliminary data.</text>
</comment>
<evidence type="ECO:0000313" key="4">
    <source>
        <dbReference type="EMBL" id="GAV72481.1"/>
    </source>
</evidence>
<evidence type="ECO:0000259" key="2">
    <source>
        <dbReference type="Pfam" id="PF02037"/>
    </source>
</evidence>
<accession>A0A1Q3BX33</accession>
<evidence type="ECO:0000259" key="3">
    <source>
        <dbReference type="Pfam" id="PF24766"/>
    </source>
</evidence>
<dbReference type="InParanoid" id="A0A1Q3BX33"/>
<evidence type="ECO:0000313" key="5">
    <source>
        <dbReference type="Proteomes" id="UP000187406"/>
    </source>
</evidence>
<dbReference type="Pfam" id="PF24766">
    <property type="entry name" value="DUF7699"/>
    <property type="match status" value="1"/>
</dbReference>
<evidence type="ECO:0000256" key="1">
    <source>
        <dbReference type="SAM" id="MobiDB-lite"/>
    </source>
</evidence>
<dbReference type="PANTHER" id="PTHR35323">
    <property type="entry name" value="SAP DOMAIN-CONTAINING PROTEIN"/>
    <property type="match status" value="1"/>
</dbReference>
<dbReference type="Pfam" id="PF02037">
    <property type="entry name" value="SAP"/>
    <property type="match status" value="1"/>
</dbReference>
<feature type="domain" description="DUF7699" evidence="3">
    <location>
        <begin position="140"/>
        <end position="235"/>
    </location>
</feature>
<reference evidence="5" key="1">
    <citation type="submission" date="2016-04" db="EMBL/GenBank/DDBJ databases">
        <title>Cephalotus genome sequencing.</title>
        <authorList>
            <person name="Fukushima K."/>
            <person name="Hasebe M."/>
            <person name="Fang X."/>
        </authorList>
    </citation>
    <scope>NUCLEOTIDE SEQUENCE [LARGE SCALE GENOMIC DNA]</scope>
    <source>
        <strain evidence="5">cv. St1</strain>
    </source>
</reference>
<name>A0A1Q3BX33_CEPFO</name>
<sequence length="459" mass="53136">MAERLKEKPTLIYISSSDSEEEEEDDDDITEETGSDFTLSKDDDDDDDDDDGNEEHENQSNDDDEFRCCDRVIGLLKGGDLGDVNVKECKAYLRHHGLRVQGTKVVCIQRIMEHWRIKDGKGEALYPRSSFVINCRGDVCKGDIVLFTQKVYEKFDKVTRHGRPFGKRTVAGRVIKESYGAALQQHTFTVRLGVILCVGNIEVLWSTGIKKLPPLFPLLVKGRNLYKLKTFRQRWNNEAERVKVLDEKHERGTAARLARAMNKRKTARSRNGGAKHQKNFHRTRPSQMRTTIDGDKAKQGILHRKDTARGHEKLINHQVPSLPRSPRQVFMKQNAMSRTRYSPKHQKFGHFTEDRGPTHQAYCNPQNLPHQRYCNPPQNPPHQPYGHPPQNLYPSQENYYYRNRPFHFSGNDMGSSSNMVRLPPSRHPFFMHSSQHRRLNHSNYAYDGYLSPSYSYERS</sequence>
<dbReference type="InterPro" id="IPR036361">
    <property type="entry name" value="SAP_dom_sf"/>
</dbReference>
<gene>
    <name evidence="4" type="ORF">CFOL_v3_15969</name>
</gene>
<feature type="domain" description="SAP" evidence="2">
    <location>
        <begin position="85"/>
        <end position="116"/>
    </location>
</feature>
<dbReference type="STRING" id="3775.A0A1Q3BX33"/>
<dbReference type="AlphaFoldDB" id="A0A1Q3BX33"/>
<dbReference type="InterPro" id="IPR003034">
    <property type="entry name" value="SAP_dom"/>
</dbReference>
<dbReference type="EMBL" id="BDDD01001008">
    <property type="protein sequence ID" value="GAV72481.1"/>
    <property type="molecule type" value="Genomic_DNA"/>
</dbReference>
<feature type="region of interest" description="Disordered" evidence="1">
    <location>
        <begin position="1"/>
        <end position="63"/>
    </location>
</feature>
<dbReference type="Proteomes" id="UP000187406">
    <property type="component" value="Unassembled WGS sequence"/>
</dbReference>
<dbReference type="InterPro" id="IPR056116">
    <property type="entry name" value="DUF7699"/>
</dbReference>
<proteinExistence type="predicted"/>
<dbReference type="PANTHER" id="PTHR35323:SF2">
    <property type="entry name" value="SAP DOMAIN-CONTAINING PROTEIN"/>
    <property type="match status" value="1"/>
</dbReference>
<keyword evidence="5" id="KW-1185">Reference proteome</keyword>
<feature type="compositionally biased region" description="Acidic residues" evidence="1">
    <location>
        <begin position="42"/>
        <end position="63"/>
    </location>
</feature>
<dbReference type="OrthoDB" id="690722at2759"/>
<feature type="region of interest" description="Disordered" evidence="1">
    <location>
        <begin position="253"/>
        <end position="288"/>
    </location>
</feature>
<organism evidence="4 5">
    <name type="scientific">Cephalotus follicularis</name>
    <name type="common">Albany pitcher plant</name>
    <dbReference type="NCBI Taxonomy" id="3775"/>
    <lineage>
        <taxon>Eukaryota</taxon>
        <taxon>Viridiplantae</taxon>
        <taxon>Streptophyta</taxon>
        <taxon>Embryophyta</taxon>
        <taxon>Tracheophyta</taxon>
        <taxon>Spermatophyta</taxon>
        <taxon>Magnoliopsida</taxon>
        <taxon>eudicotyledons</taxon>
        <taxon>Gunneridae</taxon>
        <taxon>Pentapetalae</taxon>
        <taxon>rosids</taxon>
        <taxon>fabids</taxon>
        <taxon>Oxalidales</taxon>
        <taxon>Cephalotaceae</taxon>
        <taxon>Cephalotus</taxon>
    </lineage>
</organism>
<feature type="compositionally biased region" description="Acidic residues" evidence="1">
    <location>
        <begin position="18"/>
        <end position="34"/>
    </location>
</feature>